<accession>A0ABW7GM84</accession>
<evidence type="ECO:0000313" key="2">
    <source>
        <dbReference type="EMBL" id="MFG6463055.1"/>
    </source>
</evidence>
<feature type="transmembrane region" description="Helical" evidence="1">
    <location>
        <begin position="69"/>
        <end position="92"/>
    </location>
</feature>
<keyword evidence="3" id="KW-1185">Reference proteome</keyword>
<dbReference type="EMBL" id="JBIGHX010000005">
    <property type="protein sequence ID" value="MFG6463055.1"/>
    <property type="molecule type" value="Genomic_DNA"/>
</dbReference>
<comment type="caution">
    <text evidence="2">The sequence shown here is derived from an EMBL/GenBank/DDBJ whole genome shotgun (WGS) entry which is preliminary data.</text>
</comment>
<evidence type="ECO:0000256" key="1">
    <source>
        <dbReference type="SAM" id="Phobius"/>
    </source>
</evidence>
<evidence type="ECO:0000313" key="3">
    <source>
        <dbReference type="Proteomes" id="UP001606302"/>
    </source>
</evidence>
<keyword evidence="1" id="KW-1133">Transmembrane helix</keyword>
<organism evidence="2 3">
    <name type="scientific">Pelomonas lactea</name>
    <dbReference type="NCBI Taxonomy" id="3299030"/>
    <lineage>
        <taxon>Bacteria</taxon>
        <taxon>Pseudomonadati</taxon>
        <taxon>Pseudomonadota</taxon>
        <taxon>Betaproteobacteria</taxon>
        <taxon>Burkholderiales</taxon>
        <taxon>Sphaerotilaceae</taxon>
        <taxon>Roseateles</taxon>
    </lineage>
</organism>
<reference evidence="2 3" key="1">
    <citation type="submission" date="2024-08" db="EMBL/GenBank/DDBJ databases">
        <authorList>
            <person name="Lu H."/>
        </authorList>
    </citation>
    <scope>NUCLEOTIDE SEQUENCE [LARGE SCALE GENOMIC DNA]</scope>
    <source>
        <strain evidence="2 3">DXS20W</strain>
    </source>
</reference>
<feature type="transmembrane region" description="Helical" evidence="1">
    <location>
        <begin position="39"/>
        <end position="57"/>
    </location>
</feature>
<protein>
    <submittedName>
        <fullName evidence="2">Uncharacterized protein</fullName>
    </submittedName>
</protein>
<gene>
    <name evidence="2" type="ORF">ACG04Q_15890</name>
</gene>
<dbReference type="RefSeq" id="WP_394511930.1">
    <property type="nucleotide sequence ID" value="NZ_JBIGHX010000005.1"/>
</dbReference>
<keyword evidence="1" id="KW-0472">Membrane</keyword>
<name>A0ABW7GM84_9BURK</name>
<proteinExistence type="predicted"/>
<keyword evidence="1" id="KW-0812">Transmembrane</keyword>
<sequence length="100" mass="10703">MRPDIKSGVEYALIALLVAAVCLWQLISGANEPDPPPARMAMMGLGMLVAGAMHCVFMMQLVKRTGRAFAPWFVAIVIFMPVGTAVLLALLLSESDSPQS</sequence>
<dbReference type="Proteomes" id="UP001606302">
    <property type="component" value="Unassembled WGS sequence"/>
</dbReference>